<proteinExistence type="predicted"/>
<accession>A0AAI9XH23</accession>
<dbReference type="Proteomes" id="UP001239795">
    <property type="component" value="Unassembled WGS sequence"/>
</dbReference>
<protein>
    <recommendedName>
        <fullName evidence="4">Zn(2)-C6 fungal-type domain-containing protein</fullName>
    </recommendedName>
</protein>
<reference evidence="2 3" key="1">
    <citation type="submission" date="2016-10" db="EMBL/GenBank/DDBJ databases">
        <title>The genome sequence of Colletotrichum fioriniae PJ7.</title>
        <authorList>
            <person name="Baroncelli R."/>
        </authorList>
    </citation>
    <scope>NUCLEOTIDE SEQUENCE [LARGE SCALE GENOMIC DNA]</scope>
    <source>
        <strain evidence="2">Col 31</strain>
    </source>
</reference>
<dbReference type="InterPro" id="IPR053157">
    <property type="entry name" value="Sterol_Uptake_Regulator"/>
</dbReference>
<keyword evidence="3" id="KW-1185">Reference proteome</keyword>
<sequence>MPKGSRQYHGKTKNGCRQCKKRRVKVRNDPICKEAGRHEQDVGRQYRDRLVTCMSESRFIGFFLQPVTMLCDCVGPVCANCRRRQEHCSYLGLLADALNRENGEKASDTLSMVRRAATVAAHASSRDALSVSLPAEKLRADEAELKHHFLNEAWFTFSLQTDPRKCDVWSRWVPQLASRNVFIHQSMLSIAALHLCYLEPPNAKRYYSMACQHAIQASNYFRLAVPQVTEENWLATFVFSMCNGIFGYYRPFADEKVMGQVSTFEPCKALTVMRIAARFSDTVTPHVFKSPIRDKLAQVDVKVWRDSSDILLRPTIQKKAKFVEFLCLGPESTGIPVEDIKIYLGALGALKSWIMSLPGRPRIWKHFIIWPSLVSEQYLSLLRLKEPVALMIFVLWIEVMFLAPRRWYLMPWYDRGHASAIAELSKQGDTPARRFWDVLQSEDSQSDTTGEDSEGSVGWASSPSIARSDDVGGRRGGIVLLSTGEEYVGQDKGCGGGSSGYMSIPALAQKAS</sequence>
<dbReference type="PANTHER" id="PTHR47784">
    <property type="entry name" value="STEROL UPTAKE CONTROL PROTEIN 2"/>
    <property type="match status" value="1"/>
</dbReference>
<comment type="caution">
    <text evidence="2">The sequence shown here is derived from an EMBL/GenBank/DDBJ whole genome shotgun (WGS) entry which is preliminary data.</text>
</comment>
<dbReference type="GO" id="GO:0001228">
    <property type="term" value="F:DNA-binding transcription activator activity, RNA polymerase II-specific"/>
    <property type="evidence" value="ECO:0007669"/>
    <property type="project" value="TreeGrafter"/>
</dbReference>
<dbReference type="EMBL" id="MLGG01000068">
    <property type="protein sequence ID" value="KAK1448725.1"/>
    <property type="molecule type" value="Genomic_DNA"/>
</dbReference>
<evidence type="ECO:0008006" key="4">
    <source>
        <dbReference type="Google" id="ProtNLM"/>
    </source>
</evidence>
<organism evidence="2 3">
    <name type="scientific">Colletotrichum melonis</name>
    <dbReference type="NCBI Taxonomy" id="1209925"/>
    <lineage>
        <taxon>Eukaryota</taxon>
        <taxon>Fungi</taxon>
        <taxon>Dikarya</taxon>
        <taxon>Ascomycota</taxon>
        <taxon>Pezizomycotina</taxon>
        <taxon>Sordariomycetes</taxon>
        <taxon>Hypocreomycetidae</taxon>
        <taxon>Glomerellales</taxon>
        <taxon>Glomerellaceae</taxon>
        <taxon>Colletotrichum</taxon>
        <taxon>Colletotrichum acutatum species complex</taxon>
    </lineage>
</organism>
<name>A0AAI9XH23_9PEZI</name>
<dbReference type="PANTHER" id="PTHR47784:SF5">
    <property type="entry name" value="STEROL UPTAKE CONTROL PROTEIN 2"/>
    <property type="match status" value="1"/>
</dbReference>
<feature type="region of interest" description="Disordered" evidence="1">
    <location>
        <begin position="441"/>
        <end position="474"/>
    </location>
</feature>
<evidence type="ECO:0000313" key="3">
    <source>
        <dbReference type="Proteomes" id="UP001239795"/>
    </source>
</evidence>
<evidence type="ECO:0000313" key="2">
    <source>
        <dbReference type="EMBL" id="KAK1448725.1"/>
    </source>
</evidence>
<evidence type="ECO:0000256" key="1">
    <source>
        <dbReference type="SAM" id="MobiDB-lite"/>
    </source>
</evidence>
<gene>
    <name evidence="2" type="ORF">CMEL01_08040</name>
</gene>
<dbReference type="AlphaFoldDB" id="A0AAI9XH23"/>